<dbReference type="Pfam" id="PF02163">
    <property type="entry name" value="Peptidase_M50"/>
    <property type="match status" value="1"/>
</dbReference>
<comment type="similarity">
    <text evidence="3">Belongs to the peptidase M50B family.</text>
</comment>
<feature type="transmembrane region" description="Helical" evidence="13">
    <location>
        <begin position="111"/>
        <end position="133"/>
    </location>
</feature>
<evidence type="ECO:0000313" key="16">
    <source>
        <dbReference type="Proteomes" id="UP001530293"/>
    </source>
</evidence>
<keyword evidence="9 13" id="KW-1133">Transmembrane helix</keyword>
<evidence type="ECO:0000256" key="4">
    <source>
        <dbReference type="ARBA" id="ARBA00022670"/>
    </source>
</evidence>
<evidence type="ECO:0000256" key="8">
    <source>
        <dbReference type="ARBA" id="ARBA00022833"/>
    </source>
</evidence>
<evidence type="ECO:0000256" key="2">
    <source>
        <dbReference type="ARBA" id="ARBA00004141"/>
    </source>
</evidence>
<organism evidence="15 16">
    <name type="scientific">Discostella pseudostelligera</name>
    <dbReference type="NCBI Taxonomy" id="259834"/>
    <lineage>
        <taxon>Eukaryota</taxon>
        <taxon>Sar</taxon>
        <taxon>Stramenopiles</taxon>
        <taxon>Ochrophyta</taxon>
        <taxon>Bacillariophyta</taxon>
        <taxon>Coscinodiscophyceae</taxon>
        <taxon>Thalassiosirophycidae</taxon>
        <taxon>Stephanodiscales</taxon>
        <taxon>Stephanodiscaceae</taxon>
        <taxon>Discostella</taxon>
    </lineage>
</organism>
<keyword evidence="7" id="KW-0378">Hydrolase</keyword>
<sequence length="345" mass="38045">MASSLASCPSAISLGSCISGIPIRLHYSFFLLLLLNFVSALLNKGEYPMLILFVVVLYGPILLITILVHEFGHALMTKRLGGQVDGIILWPLGGFAFCGPTDDFLLGDLKVAIAGPMTHVPMALLWWGIYVAVKEEGFGMWPNNMIYLDTLSSSPAGFFQCLSAQSMYMNIILLCFNLFIPGERSDHDATKSTSFLSKTYTNTQYLFVRYASNINTIIHHSAYPLDGGRVYAACLIMVFKLKSLTAAKVTSVTAMLISFGMIIYAIINYFSYDTTNSELMIGLVGVFVFYQSYELWIAAKNDDLAHHSIFGRKCYSDNRGNSSGNNISGRQEEAAPTQANETEIV</sequence>
<evidence type="ECO:0000259" key="14">
    <source>
        <dbReference type="Pfam" id="PF02163"/>
    </source>
</evidence>
<keyword evidence="16" id="KW-1185">Reference proteome</keyword>
<comment type="subcellular location">
    <subcellularLocation>
        <location evidence="2">Membrane</location>
        <topology evidence="2">Multi-pass membrane protein</topology>
    </subcellularLocation>
</comment>
<feature type="region of interest" description="Disordered" evidence="12">
    <location>
        <begin position="321"/>
        <end position="345"/>
    </location>
</feature>
<evidence type="ECO:0000256" key="1">
    <source>
        <dbReference type="ARBA" id="ARBA00001947"/>
    </source>
</evidence>
<dbReference type="EMBL" id="JALLBG020000085">
    <property type="protein sequence ID" value="KAL3766454.1"/>
    <property type="molecule type" value="Genomic_DNA"/>
</dbReference>
<protein>
    <recommendedName>
        <fullName evidence="14">Peptidase M50 domain-containing protein</fullName>
    </recommendedName>
</protein>
<evidence type="ECO:0000313" key="15">
    <source>
        <dbReference type="EMBL" id="KAL3766454.1"/>
    </source>
</evidence>
<evidence type="ECO:0000256" key="3">
    <source>
        <dbReference type="ARBA" id="ARBA00007931"/>
    </source>
</evidence>
<dbReference type="GO" id="GO:0006508">
    <property type="term" value="P:proteolysis"/>
    <property type="evidence" value="ECO:0007669"/>
    <property type="project" value="UniProtKB-KW"/>
</dbReference>
<dbReference type="PANTHER" id="PTHR39188:SF3">
    <property type="entry name" value="STAGE IV SPORULATION PROTEIN FB"/>
    <property type="match status" value="1"/>
</dbReference>
<accession>A0ABD3MTG6</accession>
<feature type="domain" description="Peptidase M50" evidence="14">
    <location>
        <begin position="61"/>
        <end position="262"/>
    </location>
</feature>
<feature type="transmembrane region" description="Helical" evidence="13">
    <location>
        <begin position="49"/>
        <end position="68"/>
    </location>
</feature>
<keyword evidence="6" id="KW-0479">Metal-binding</keyword>
<feature type="transmembrane region" description="Helical" evidence="13">
    <location>
        <begin position="25"/>
        <end position="42"/>
    </location>
</feature>
<evidence type="ECO:0000256" key="9">
    <source>
        <dbReference type="ARBA" id="ARBA00022989"/>
    </source>
</evidence>
<evidence type="ECO:0000256" key="5">
    <source>
        <dbReference type="ARBA" id="ARBA00022692"/>
    </source>
</evidence>
<gene>
    <name evidence="15" type="ORF">ACHAWU_007489</name>
</gene>
<keyword evidence="10" id="KW-0482">Metalloprotease</keyword>
<evidence type="ECO:0000256" key="12">
    <source>
        <dbReference type="SAM" id="MobiDB-lite"/>
    </source>
</evidence>
<comment type="caution">
    <text evidence="15">The sequence shown here is derived from an EMBL/GenBank/DDBJ whole genome shotgun (WGS) entry which is preliminary data.</text>
</comment>
<dbReference type="GO" id="GO:0016020">
    <property type="term" value="C:membrane"/>
    <property type="evidence" value="ECO:0007669"/>
    <property type="project" value="UniProtKB-SubCell"/>
</dbReference>
<evidence type="ECO:0000256" key="13">
    <source>
        <dbReference type="SAM" id="Phobius"/>
    </source>
</evidence>
<name>A0ABD3MTG6_9STRA</name>
<dbReference type="InterPro" id="IPR008915">
    <property type="entry name" value="Peptidase_M50"/>
</dbReference>
<proteinExistence type="inferred from homology"/>
<keyword evidence="8" id="KW-0862">Zinc</keyword>
<dbReference type="GO" id="GO:0046872">
    <property type="term" value="F:metal ion binding"/>
    <property type="evidence" value="ECO:0007669"/>
    <property type="project" value="UniProtKB-KW"/>
</dbReference>
<reference evidence="15 16" key="1">
    <citation type="submission" date="2024-10" db="EMBL/GenBank/DDBJ databases">
        <title>Updated reference genomes for cyclostephanoid diatoms.</title>
        <authorList>
            <person name="Roberts W.R."/>
            <person name="Alverson A.J."/>
        </authorList>
    </citation>
    <scope>NUCLEOTIDE SEQUENCE [LARGE SCALE GENOMIC DNA]</scope>
    <source>
        <strain evidence="15 16">AJA232-27</strain>
    </source>
</reference>
<evidence type="ECO:0000256" key="6">
    <source>
        <dbReference type="ARBA" id="ARBA00022723"/>
    </source>
</evidence>
<comment type="cofactor">
    <cofactor evidence="1">
        <name>Zn(2+)</name>
        <dbReference type="ChEBI" id="CHEBI:29105"/>
    </cofactor>
</comment>
<feature type="transmembrane region" description="Helical" evidence="13">
    <location>
        <begin position="279"/>
        <end position="299"/>
    </location>
</feature>
<evidence type="ECO:0000256" key="7">
    <source>
        <dbReference type="ARBA" id="ARBA00022801"/>
    </source>
</evidence>
<keyword evidence="5 13" id="KW-0812">Transmembrane</keyword>
<dbReference type="Proteomes" id="UP001530293">
    <property type="component" value="Unassembled WGS sequence"/>
</dbReference>
<dbReference type="PANTHER" id="PTHR39188">
    <property type="entry name" value="MEMBRANE-ASSOCIATED ZINC METALLOPROTEASE M50B"/>
    <property type="match status" value="1"/>
</dbReference>
<evidence type="ECO:0000256" key="10">
    <source>
        <dbReference type="ARBA" id="ARBA00023049"/>
    </source>
</evidence>
<keyword evidence="11 13" id="KW-0472">Membrane</keyword>
<keyword evidence="4" id="KW-0645">Protease</keyword>
<evidence type="ECO:0000256" key="11">
    <source>
        <dbReference type="ARBA" id="ARBA00023136"/>
    </source>
</evidence>
<feature type="transmembrane region" description="Helical" evidence="13">
    <location>
        <begin position="246"/>
        <end position="267"/>
    </location>
</feature>
<dbReference type="GO" id="GO:0008237">
    <property type="term" value="F:metallopeptidase activity"/>
    <property type="evidence" value="ECO:0007669"/>
    <property type="project" value="UniProtKB-KW"/>
</dbReference>
<dbReference type="AlphaFoldDB" id="A0ABD3MTG6"/>